<accession>A0ABV4C555</accession>
<protein>
    <recommendedName>
        <fullName evidence="3">Helicase XPB/Ssl2 N-terminal domain-containing protein</fullName>
    </recommendedName>
</protein>
<comment type="caution">
    <text evidence="1">The sequence shown here is derived from an EMBL/GenBank/DDBJ whole genome shotgun (WGS) entry which is preliminary data.</text>
</comment>
<dbReference type="EMBL" id="JBGEDP010000001">
    <property type="protein sequence ID" value="MEY8017676.1"/>
    <property type="molecule type" value="Genomic_DNA"/>
</dbReference>
<gene>
    <name evidence="1" type="ORF">AB8998_23220</name>
</gene>
<reference evidence="1 2" key="1">
    <citation type="submission" date="2024-08" db="EMBL/GenBank/DDBJ databases">
        <title>Mycobacterium servetensis sp. nov., a novel rapid-growing mycobacterial species recovered from a human patient in Zaragoza, Spain.</title>
        <authorList>
            <person name="Tristancho-Baro A.I."/>
            <person name="Buenestado-Serrano S."/>
            <person name="Garcia De Viedma D."/>
            <person name="Milagro-Beamonte A."/>
            <person name="Burillo N."/>
            <person name="Sanz S."/>
            <person name="Lopez-Calleja A.I."/>
            <person name="Penas-Utrilla D."/>
            <person name="Guardingo M."/>
            <person name="Garcia M.J."/>
            <person name="Vinuelas-Bayon J."/>
        </authorList>
    </citation>
    <scope>NUCLEOTIDE SEQUENCE [LARGE SCALE GENOMIC DNA]</scope>
    <source>
        <strain evidence="2">HUMS_12744610</strain>
    </source>
</reference>
<evidence type="ECO:0000313" key="2">
    <source>
        <dbReference type="Proteomes" id="UP001564760"/>
    </source>
</evidence>
<evidence type="ECO:0000313" key="1">
    <source>
        <dbReference type="EMBL" id="MEY8017676.1"/>
    </source>
</evidence>
<dbReference type="RefSeq" id="WP_369739977.1">
    <property type="nucleotide sequence ID" value="NZ_JBGEDP010000001.1"/>
</dbReference>
<evidence type="ECO:0008006" key="3">
    <source>
        <dbReference type="Google" id="ProtNLM"/>
    </source>
</evidence>
<organism evidence="1 2">
    <name type="scientific">Mycobacterium servetii</name>
    <dbReference type="NCBI Taxonomy" id="3237418"/>
    <lineage>
        <taxon>Bacteria</taxon>
        <taxon>Bacillati</taxon>
        <taxon>Actinomycetota</taxon>
        <taxon>Actinomycetes</taxon>
        <taxon>Mycobacteriales</taxon>
        <taxon>Mycobacteriaceae</taxon>
        <taxon>Mycobacterium</taxon>
    </lineage>
</organism>
<sequence length="305" mass="33707">MLTAAKTRRQLVGRALTSCPPGEWIDVDHLFSRMRRGNMSPTIARNEMALWKLYLVDPQYGSLGYAGHHNWEILEGRYTLAVLFEYAGTLGLVDLDYIHAAGAREDFRDNWGSDELDALSRYDGLRSIRLNELGAYVFGLTDTYRPVDSDAADGAPLKVLPNLDIVATGDVTAADRLLLTAYAKQTADRVWTVSTASLLSAIDSGRRLSEFTTFLTARTAHEVSALDTLVADVHRRAGQLADLGHARLIECADPATAALISRDRRLRPLCRPIGDRHLAVPVDQELKFRTTLLQLGYVLPGQAMT</sequence>
<keyword evidence="2" id="KW-1185">Reference proteome</keyword>
<name>A0ABV4C555_9MYCO</name>
<dbReference type="Proteomes" id="UP001564760">
    <property type="component" value="Unassembled WGS sequence"/>
</dbReference>
<proteinExistence type="predicted"/>